<dbReference type="Proteomes" id="UP000559885">
    <property type="component" value="Unassembled WGS sequence"/>
</dbReference>
<evidence type="ECO:0000313" key="2">
    <source>
        <dbReference type="EMBL" id="MBC1521399.1"/>
    </source>
</evidence>
<dbReference type="Pfam" id="PF05709">
    <property type="entry name" value="Sipho_tail"/>
    <property type="match status" value="1"/>
</dbReference>
<sequence length="275" mass="31752">MKPQLELIMNNNQRVPFTEIYAKDVIDLGREAPILKNNDVEFAYTDGETEADANFQAFPFVLEFVLEVGSWVFLQTKLQEMYEVLYQRKAYYLHTNLMPGIFYKARVSDLQLTKWNGSIAQIKIEWSVIKGCGESFGTTLKPFTLESEKWQIGQGALAEDHQYIHTKNHIQIYNAGSFEINPRMHELKITIQTYSQGGFKLTNRTTGEMFKFNDNERLYDTDTVIIDGTKIYKNGIRSGRLTNLGLISLAPGINEIDIDNVSRVKTAWDFRFLYK</sequence>
<name>A0A841ZL34_9LIST</name>
<dbReference type="InterPro" id="IPR008841">
    <property type="entry name" value="Siphovirus-type_tail_N"/>
</dbReference>
<protein>
    <submittedName>
        <fullName evidence="2">Phage tail family protein</fullName>
    </submittedName>
</protein>
<accession>A0A841ZL34</accession>
<evidence type="ECO:0000313" key="3">
    <source>
        <dbReference type="Proteomes" id="UP000559885"/>
    </source>
</evidence>
<dbReference type="EMBL" id="JAARRM010000002">
    <property type="protein sequence ID" value="MBC1521399.1"/>
    <property type="molecule type" value="Genomic_DNA"/>
</dbReference>
<organism evidence="2 3">
    <name type="scientific">Listeria aquatica</name>
    <dbReference type="NCBI Taxonomy" id="1494960"/>
    <lineage>
        <taxon>Bacteria</taxon>
        <taxon>Bacillati</taxon>
        <taxon>Bacillota</taxon>
        <taxon>Bacilli</taxon>
        <taxon>Bacillales</taxon>
        <taxon>Listeriaceae</taxon>
        <taxon>Listeria</taxon>
    </lineage>
</organism>
<feature type="domain" description="Siphovirus-type tail component RIFT-related" evidence="1">
    <location>
        <begin position="37"/>
        <end position="124"/>
    </location>
</feature>
<proteinExistence type="predicted"/>
<dbReference type="RefSeq" id="WP_185373288.1">
    <property type="nucleotide sequence ID" value="NZ_JAARRM010000002.1"/>
</dbReference>
<dbReference type="AlphaFoldDB" id="A0A841ZL34"/>
<reference evidence="2 3" key="1">
    <citation type="submission" date="2020-03" db="EMBL/GenBank/DDBJ databases">
        <title>Soil Listeria distribution.</title>
        <authorList>
            <person name="Liao J."/>
            <person name="Wiedmann M."/>
        </authorList>
    </citation>
    <scope>NUCLEOTIDE SEQUENCE [LARGE SCALE GENOMIC DNA]</scope>
    <source>
        <strain evidence="2 3">FSL L7-1507</strain>
    </source>
</reference>
<gene>
    <name evidence="2" type="ORF">HB912_07040</name>
</gene>
<comment type="caution">
    <text evidence="2">The sequence shown here is derived from an EMBL/GenBank/DDBJ whole genome shotgun (WGS) entry which is preliminary data.</text>
</comment>
<evidence type="ECO:0000259" key="1">
    <source>
        <dbReference type="Pfam" id="PF05709"/>
    </source>
</evidence>